<feature type="region of interest" description="Disordered" evidence="1">
    <location>
        <begin position="131"/>
        <end position="151"/>
    </location>
</feature>
<protein>
    <submittedName>
        <fullName evidence="2">Uncharacterized protein</fullName>
    </submittedName>
</protein>
<comment type="caution">
    <text evidence="2">The sequence shown here is derived from an EMBL/GenBank/DDBJ whole genome shotgun (WGS) entry which is preliminary data.</text>
</comment>
<proteinExistence type="predicted"/>
<dbReference type="KEGG" id="abe:ARB_04538"/>
<dbReference type="RefSeq" id="XP_003017656.1">
    <property type="nucleotide sequence ID" value="XM_003017610.1"/>
</dbReference>
<evidence type="ECO:0000256" key="1">
    <source>
        <dbReference type="SAM" id="MobiDB-lite"/>
    </source>
</evidence>
<feature type="compositionally biased region" description="Basic and acidic residues" evidence="1">
    <location>
        <begin position="42"/>
        <end position="51"/>
    </location>
</feature>
<dbReference type="Proteomes" id="UP000008866">
    <property type="component" value="Unassembled WGS sequence"/>
</dbReference>
<sequence>MIDKVGYYIIIYLSGSRTSRRRRRIAEKKKELRKKRKKETRKTRSEQKEFSHQIRNILQKYKRACKKASLVNVNKDKKERQNSLLSEAGRADIMQTHRTGRQTGWPEIDILHAYRPSPGGVRQNALVEINDNTRLRARRKETQGKRKKKER</sequence>
<dbReference type="HOGENOM" id="CLU_1730970_0_0_1"/>
<keyword evidence="3" id="KW-1185">Reference proteome</keyword>
<feature type="region of interest" description="Disordered" evidence="1">
    <location>
        <begin position="22"/>
        <end position="51"/>
    </location>
</feature>
<name>D4AJT8_ARTBC</name>
<dbReference type="EMBL" id="ABSU01000001">
    <property type="protein sequence ID" value="EFE37011.1"/>
    <property type="molecule type" value="Genomic_DNA"/>
</dbReference>
<feature type="compositionally biased region" description="Basic residues" evidence="1">
    <location>
        <begin position="22"/>
        <end position="41"/>
    </location>
</feature>
<feature type="compositionally biased region" description="Basic residues" evidence="1">
    <location>
        <begin position="135"/>
        <end position="151"/>
    </location>
</feature>
<accession>D4AJT8</accession>
<dbReference type="AlphaFoldDB" id="D4AJT8"/>
<organism evidence="2 3">
    <name type="scientific">Arthroderma benhamiae (strain ATCC MYA-4681 / CBS 112371)</name>
    <name type="common">Trichophyton mentagrophytes</name>
    <dbReference type="NCBI Taxonomy" id="663331"/>
    <lineage>
        <taxon>Eukaryota</taxon>
        <taxon>Fungi</taxon>
        <taxon>Dikarya</taxon>
        <taxon>Ascomycota</taxon>
        <taxon>Pezizomycotina</taxon>
        <taxon>Eurotiomycetes</taxon>
        <taxon>Eurotiomycetidae</taxon>
        <taxon>Onygenales</taxon>
        <taxon>Arthrodermataceae</taxon>
        <taxon>Trichophyton</taxon>
    </lineage>
</organism>
<feature type="region of interest" description="Disordered" evidence="1">
    <location>
        <begin position="76"/>
        <end position="99"/>
    </location>
</feature>
<dbReference type="GeneID" id="9522501"/>
<reference evidence="3" key="1">
    <citation type="journal article" date="2011" name="Genome Biol.">
        <title>Comparative and functional genomics provide insights into the pathogenicity of dermatophytic fungi.</title>
        <authorList>
            <person name="Burmester A."/>
            <person name="Shelest E."/>
            <person name="Gloeckner G."/>
            <person name="Heddergott C."/>
            <person name="Schindler S."/>
            <person name="Staib P."/>
            <person name="Heidel A."/>
            <person name="Felder M."/>
            <person name="Petzold A."/>
            <person name="Szafranski K."/>
            <person name="Feuermann M."/>
            <person name="Pedruzzi I."/>
            <person name="Priebe S."/>
            <person name="Groth M."/>
            <person name="Winkler R."/>
            <person name="Li W."/>
            <person name="Kniemeyer O."/>
            <person name="Schroeckh V."/>
            <person name="Hertweck C."/>
            <person name="Hube B."/>
            <person name="White T.C."/>
            <person name="Platzer M."/>
            <person name="Guthke R."/>
            <person name="Heitman J."/>
            <person name="Woestemeyer J."/>
            <person name="Zipfel P.F."/>
            <person name="Monod M."/>
            <person name="Brakhage A.A."/>
        </authorList>
    </citation>
    <scope>NUCLEOTIDE SEQUENCE [LARGE SCALE GENOMIC DNA]</scope>
    <source>
        <strain evidence="3">ATCC MYA-4681 / CBS 112371</strain>
    </source>
</reference>
<evidence type="ECO:0000313" key="2">
    <source>
        <dbReference type="EMBL" id="EFE37011.1"/>
    </source>
</evidence>
<evidence type="ECO:0000313" key="3">
    <source>
        <dbReference type="Proteomes" id="UP000008866"/>
    </source>
</evidence>
<gene>
    <name evidence="2" type="ORF">ARB_04538</name>
</gene>